<evidence type="ECO:0000313" key="1">
    <source>
        <dbReference type="EMBL" id="ELN6933905.1"/>
    </source>
</evidence>
<dbReference type="InterPro" id="IPR051159">
    <property type="entry name" value="Hexapeptide_acetyltransf"/>
</dbReference>
<dbReference type="InterPro" id="IPR011004">
    <property type="entry name" value="Trimer_LpxA-like_sf"/>
</dbReference>
<name>A0AAI9GAK0_9VIBR</name>
<dbReference type="PANTHER" id="PTHR23416:SF78">
    <property type="entry name" value="LIPOPOLYSACCHARIDE BIOSYNTHESIS O-ACETYL TRANSFERASE WBBJ-RELATED"/>
    <property type="match status" value="1"/>
</dbReference>
<dbReference type="PANTHER" id="PTHR23416">
    <property type="entry name" value="SIALIC ACID SYNTHASE-RELATED"/>
    <property type="match status" value="1"/>
</dbReference>
<sequence length="183" mass="20164">MSFIIILLKYIREIVRILFFTVKYRKNLCQFAKVKLYRESKFIIGENSIIGNAQSPGYLSYAYIDVRKGSEGILIGCDCRIGNQFTAISESKIVFGNSCLIGNRLKVFDSDFHSTDIYRMNKNALKSPVVVGNNVFIGDDVLILKGVTIGSNSVIAAGSVVTKSFQSNVIIAGNPAKLIGHVE</sequence>
<dbReference type="InterPro" id="IPR001451">
    <property type="entry name" value="Hexapep"/>
</dbReference>
<comment type="caution">
    <text evidence="1">The sequence shown here is derived from an EMBL/GenBank/DDBJ whole genome shotgun (WGS) entry which is preliminary data.</text>
</comment>
<keyword evidence="1" id="KW-0808">Transferase</keyword>
<gene>
    <name evidence="1" type="ORF">RZY48_003355</name>
</gene>
<dbReference type="GO" id="GO:0016746">
    <property type="term" value="F:acyltransferase activity"/>
    <property type="evidence" value="ECO:0007669"/>
    <property type="project" value="UniProtKB-KW"/>
</dbReference>
<organism evidence="1 2">
    <name type="scientific">Vibrio navarrensis</name>
    <dbReference type="NCBI Taxonomy" id="29495"/>
    <lineage>
        <taxon>Bacteria</taxon>
        <taxon>Pseudomonadati</taxon>
        <taxon>Pseudomonadota</taxon>
        <taxon>Gammaproteobacteria</taxon>
        <taxon>Vibrionales</taxon>
        <taxon>Vibrionaceae</taxon>
        <taxon>Vibrio</taxon>
    </lineage>
</organism>
<dbReference type="Pfam" id="PF00132">
    <property type="entry name" value="Hexapep"/>
    <property type="match status" value="1"/>
</dbReference>
<dbReference type="Gene3D" id="2.160.10.10">
    <property type="entry name" value="Hexapeptide repeat proteins"/>
    <property type="match status" value="1"/>
</dbReference>
<keyword evidence="1" id="KW-0012">Acyltransferase</keyword>
<dbReference type="AlphaFoldDB" id="A0AAI9GAK0"/>
<proteinExistence type="predicted"/>
<dbReference type="EMBL" id="ABNSCA010000011">
    <property type="protein sequence ID" value="ELN6933905.1"/>
    <property type="molecule type" value="Genomic_DNA"/>
</dbReference>
<dbReference type="CDD" id="cd04647">
    <property type="entry name" value="LbH_MAT_like"/>
    <property type="match status" value="1"/>
</dbReference>
<reference evidence="1" key="1">
    <citation type="submission" date="2023-10" db="EMBL/GenBank/DDBJ databases">
        <authorList>
            <consortium name="PulseNet: The National Subtyping Network for Foodborne Disease Surveillance"/>
        </authorList>
    </citation>
    <scope>NUCLEOTIDE SEQUENCE</scope>
    <source>
        <strain evidence="1">PNUSAV004886</strain>
    </source>
</reference>
<accession>A0AAI9GAK0</accession>
<dbReference type="SUPFAM" id="SSF51161">
    <property type="entry name" value="Trimeric LpxA-like enzymes"/>
    <property type="match status" value="1"/>
</dbReference>
<evidence type="ECO:0000313" key="2">
    <source>
        <dbReference type="Proteomes" id="UP001253463"/>
    </source>
</evidence>
<dbReference type="Proteomes" id="UP001253463">
    <property type="component" value="Unassembled WGS sequence"/>
</dbReference>
<protein>
    <submittedName>
        <fullName evidence="1">Acyltransferase</fullName>
    </submittedName>
</protein>